<dbReference type="OrthoDB" id="6301233at2"/>
<reference evidence="2 3" key="1">
    <citation type="submission" date="2015-02" db="EMBL/GenBank/DDBJ databases">
        <title>Complete genome sequence of Kangiella geojedonensis strain YCS-5T.</title>
        <authorList>
            <person name="Kim K.M."/>
        </authorList>
    </citation>
    <scope>NUCLEOTIDE SEQUENCE [LARGE SCALE GENOMIC DNA]</scope>
    <source>
        <strain evidence="2 3">YCS-5</strain>
    </source>
</reference>
<dbReference type="AlphaFoldDB" id="A0A0F6RB50"/>
<feature type="chain" id="PRO_5002508907" description="Lipoprotein" evidence="1">
    <location>
        <begin position="24"/>
        <end position="116"/>
    </location>
</feature>
<dbReference type="EMBL" id="CP010975">
    <property type="protein sequence ID" value="AKE51273.1"/>
    <property type="molecule type" value="Genomic_DNA"/>
</dbReference>
<organism evidence="2 3">
    <name type="scientific">Kangiella geojedonensis</name>
    <dbReference type="NCBI Taxonomy" id="914150"/>
    <lineage>
        <taxon>Bacteria</taxon>
        <taxon>Pseudomonadati</taxon>
        <taxon>Pseudomonadota</taxon>
        <taxon>Gammaproteobacteria</taxon>
        <taxon>Kangiellales</taxon>
        <taxon>Kangiellaceae</taxon>
        <taxon>Kangiella</taxon>
    </lineage>
</organism>
<evidence type="ECO:0000256" key="1">
    <source>
        <dbReference type="SAM" id="SignalP"/>
    </source>
</evidence>
<keyword evidence="3" id="KW-1185">Reference proteome</keyword>
<feature type="signal peptide" evidence="1">
    <location>
        <begin position="1"/>
        <end position="23"/>
    </location>
</feature>
<dbReference type="Proteomes" id="UP000034071">
    <property type="component" value="Chromosome"/>
</dbReference>
<accession>A0A0F6RB50</accession>
<dbReference type="HOGENOM" id="CLU_171115_0_0_6"/>
<dbReference type="KEGG" id="kge:TQ33_0285"/>
<name>A0A0F6RB50_9GAMM</name>
<evidence type="ECO:0000313" key="2">
    <source>
        <dbReference type="EMBL" id="AKE51273.1"/>
    </source>
</evidence>
<gene>
    <name evidence="2" type="ORF">TQ33_0285</name>
</gene>
<sequence>MKKISILLSTLLFISLLPLLAEADCGGNSCTNVYVDKLSVQGNSSELVYIGTSGDEAQLDCEAHAGLYAILDSNQGNADKIYSTLLAAQLANKKVKIRIATNTVGCKVAYITLDRQ</sequence>
<evidence type="ECO:0000313" key="3">
    <source>
        <dbReference type="Proteomes" id="UP000034071"/>
    </source>
</evidence>
<evidence type="ECO:0008006" key="4">
    <source>
        <dbReference type="Google" id="ProtNLM"/>
    </source>
</evidence>
<keyword evidence="1" id="KW-0732">Signal</keyword>
<proteinExistence type="predicted"/>
<dbReference type="RefSeq" id="WP_046560478.1">
    <property type="nucleotide sequence ID" value="NZ_CP010975.1"/>
</dbReference>
<protein>
    <recommendedName>
        <fullName evidence="4">Lipoprotein</fullName>
    </recommendedName>
</protein>